<feature type="chain" id="PRO_5047514556" description="Reverse transcriptase domain-containing protein" evidence="3">
    <location>
        <begin position="19"/>
        <end position="1492"/>
    </location>
</feature>
<keyword evidence="3" id="KW-0732">Signal</keyword>
<organism evidence="4 5">
    <name type="scientific">Prorocentrum cordatum</name>
    <dbReference type="NCBI Taxonomy" id="2364126"/>
    <lineage>
        <taxon>Eukaryota</taxon>
        <taxon>Sar</taxon>
        <taxon>Alveolata</taxon>
        <taxon>Dinophyceae</taxon>
        <taxon>Prorocentrales</taxon>
        <taxon>Prorocentraceae</taxon>
        <taxon>Prorocentrum</taxon>
    </lineage>
</organism>
<keyword evidence="1" id="KW-0233">DNA recombination</keyword>
<feature type="compositionally biased region" description="Pro residues" evidence="2">
    <location>
        <begin position="35"/>
        <end position="45"/>
    </location>
</feature>
<dbReference type="InterPro" id="IPR011010">
    <property type="entry name" value="DNA_brk_join_enz"/>
</dbReference>
<gene>
    <name evidence="4" type="ORF">PCOR1329_LOCUS83440</name>
</gene>
<reference evidence="4" key="1">
    <citation type="submission" date="2023-10" db="EMBL/GenBank/DDBJ databases">
        <authorList>
            <person name="Chen Y."/>
            <person name="Shah S."/>
            <person name="Dougan E. K."/>
            <person name="Thang M."/>
            <person name="Chan C."/>
        </authorList>
    </citation>
    <scope>NUCLEOTIDE SEQUENCE [LARGE SCALE GENOMIC DNA]</scope>
</reference>
<feature type="region of interest" description="Disordered" evidence="2">
    <location>
        <begin position="31"/>
        <end position="51"/>
    </location>
</feature>
<feature type="non-terminal residue" evidence="4">
    <location>
        <position position="1"/>
    </location>
</feature>
<proteinExistence type="predicted"/>
<evidence type="ECO:0008006" key="6">
    <source>
        <dbReference type="Google" id="ProtNLM"/>
    </source>
</evidence>
<feature type="signal peptide" evidence="3">
    <location>
        <begin position="1"/>
        <end position="18"/>
    </location>
</feature>
<protein>
    <recommendedName>
        <fullName evidence="6">Reverse transcriptase domain-containing protein</fullName>
    </recommendedName>
</protein>
<accession>A0ABN9Y8B6</accession>
<feature type="region of interest" description="Disordered" evidence="2">
    <location>
        <begin position="334"/>
        <end position="353"/>
    </location>
</feature>
<evidence type="ECO:0000256" key="2">
    <source>
        <dbReference type="SAM" id="MobiDB-lite"/>
    </source>
</evidence>
<feature type="region of interest" description="Disordered" evidence="2">
    <location>
        <begin position="1053"/>
        <end position="1159"/>
    </location>
</feature>
<comment type="caution">
    <text evidence="4">The sequence shown here is derived from an EMBL/GenBank/DDBJ whole genome shotgun (WGS) entry which is preliminary data.</text>
</comment>
<evidence type="ECO:0000313" key="4">
    <source>
        <dbReference type="EMBL" id="CAK0908876.1"/>
    </source>
</evidence>
<name>A0ABN9Y8B6_9DINO</name>
<keyword evidence="5" id="KW-1185">Reference proteome</keyword>
<feature type="non-terminal residue" evidence="4">
    <location>
        <position position="1492"/>
    </location>
</feature>
<evidence type="ECO:0000256" key="3">
    <source>
        <dbReference type="SAM" id="SignalP"/>
    </source>
</evidence>
<sequence>NLPLWIVLWLETARLAQEYRGRDRWGEREAWLVSAPPPPPPPEAPAAPAGPFGVEPSCPLVEPLVCPRPKEEPLESRLSLGPFWWWGGQVAGGALWQLYQPWASRCGPVAAEQGFWNRGALGSRVRVSYSDDDVDHERYLAWPSRRVEDGICQQESVWWVLSPDDDLWRERLDGGDPEHGPSGAVPMPSSGYPHIVGRRLYRFRARPTLDRLAQLAKGCRDIESALGQEPSDWPQSAMTETGEMQGLGTVMGVSARELPALGDIGADDEMIWMLMEPGGGKALGEEVKMSGSDVMLGSHGLKVFGTEVCRVARVKVSDAPRFAGEQLTRMRRALGTDTPPGELADEDSVQKHPGLGDRVAEATAGSGEARGGHTVEDARTLAVDYDGHGERHKGPVSVVYLAKAMRRSGGDPMRWLAEWSREHRVERQDRIYHELEVLCHALLLAGSYDHLNLGGLRSMGRLARRIQVITDAHSVPGAPANWRMARCLTGETGPSDAVAPELRSFGAKKAKEDAEFLSARVRGLTGADRALHDKGGRERRRLLHVKVLNEAISSLNWLAGASVGSSAPLLSDTQLDVIKRIDGQVYDIAQPMRGEQLQPPYSALRGERMLRDLDGATEMLARCSDFVRDLVKRGLVSFSRTVVEMGLSAFELEAVGGARDHLEAAYLAAIEDVEFSVGVADVKDAFHRTRLPAWMKLLFGLPSLRAGDVGIHGSRLDGEALGFDDLVYPIPEALPMGCTWSLYLCQSVTELRCQLAPAIAGSAPLSDLGEPLVLKIVCGTEQVEHCVYVDNMGVLGQNGERVSNSLDELVRAFVAVGLKVHGREVRSDGIEVLGVVLDGQRLQTRPSLKRVWRARQALVGVLRMRAVRGHDLRALLGHCTYLGLVRRPVLSVFHACYRFVSKVQKECAPLWRSCREELEAFKGLLPMIVSDWWLPCNRWVQCSDASETGYGVSGSYWDLESLNVVGRCRERRRFRTEEGQEARRSALTAAGIGEFLEAKVGEAKLCVDEGEKWLIETTLPEGDYELDPDFSEAFWLEIVVMLSGPASRSRLLLRSQPPIEQPQERRARVLTREAARPPASAALQNQIGGKRPAEAAKGQATPSPEEAGADASCDTRRRATGKRGRSAVPSSSGTTSESEAATTAKRQRTLERRVKRRRAAVSRAIEDGVPIGRYLESSTATPKVRAQYHRALEQMKDRCGRQDLFEMPSETLDVCIVHYFTTLYLEGEQASTGMYVAAAVNHFSPKYGRLGASALPRMWKALKGWKMLTPGRARMPEPLSIWCALMHGLVLRNQRMMAVFLALAVSTYLRPSSLFRLRPGDIVKPGGGSRFWGLLMHPQERATPDNVGEFDLSVKLDSSWLLWLGPVLEKLQRQDPTKPVWQFDYPQLLREMRSTCDTLQLGRITPYQARHSGASIDRASNERSQAEVQRRGGWRQLKNMARYEKSARLGHRAQQHTAVMVAYGEQCLRELEPALLWGRAAPLPGGIQPLPS</sequence>
<evidence type="ECO:0000256" key="1">
    <source>
        <dbReference type="ARBA" id="ARBA00023172"/>
    </source>
</evidence>
<dbReference type="Gene3D" id="1.10.443.10">
    <property type="entry name" value="Intergrase catalytic core"/>
    <property type="match status" value="1"/>
</dbReference>
<dbReference type="SUPFAM" id="SSF56349">
    <property type="entry name" value="DNA breaking-rejoining enzymes"/>
    <property type="match status" value="1"/>
</dbReference>
<feature type="compositionally biased region" description="Basic and acidic residues" evidence="2">
    <location>
        <begin position="1062"/>
        <end position="1075"/>
    </location>
</feature>
<dbReference type="EMBL" id="CAUYUJ010022091">
    <property type="protein sequence ID" value="CAK0908876.1"/>
    <property type="molecule type" value="Genomic_DNA"/>
</dbReference>
<evidence type="ECO:0000313" key="5">
    <source>
        <dbReference type="Proteomes" id="UP001189429"/>
    </source>
</evidence>
<feature type="compositionally biased region" description="Low complexity" evidence="2">
    <location>
        <begin position="1126"/>
        <end position="1144"/>
    </location>
</feature>
<dbReference type="InterPro" id="IPR013762">
    <property type="entry name" value="Integrase-like_cat_sf"/>
</dbReference>
<dbReference type="Proteomes" id="UP001189429">
    <property type="component" value="Unassembled WGS sequence"/>
</dbReference>